<dbReference type="PRINTS" id="PR01607">
    <property type="entry name" value="APYRASEFAMLY"/>
</dbReference>
<evidence type="ECO:0000256" key="3">
    <source>
        <dbReference type="SAM" id="MobiDB-lite"/>
    </source>
</evidence>
<dbReference type="GO" id="GO:0009166">
    <property type="term" value="P:nucleotide catabolic process"/>
    <property type="evidence" value="ECO:0007669"/>
    <property type="project" value="InterPro"/>
</dbReference>
<dbReference type="InterPro" id="IPR004843">
    <property type="entry name" value="Calcineurin-like_PHP"/>
</dbReference>
<name>A0A9D1EZ67_9BACT</name>
<evidence type="ECO:0000313" key="6">
    <source>
        <dbReference type="EMBL" id="HIS36598.1"/>
    </source>
</evidence>
<evidence type="ECO:0000256" key="1">
    <source>
        <dbReference type="ARBA" id="ARBA00022729"/>
    </source>
</evidence>
<dbReference type="InterPro" id="IPR008334">
    <property type="entry name" value="5'-Nucleotdase_C"/>
</dbReference>
<gene>
    <name evidence="6" type="ORF">IAC10_08220</name>
</gene>
<feature type="region of interest" description="Disordered" evidence="3">
    <location>
        <begin position="16"/>
        <end position="35"/>
    </location>
</feature>
<dbReference type="SUPFAM" id="SSF55816">
    <property type="entry name" value="5'-nucleotidase (syn. UDP-sugar hydrolase), C-terminal domain"/>
    <property type="match status" value="1"/>
</dbReference>
<sequence length="522" mass="58308">MINPAISYQPQNLISRDIRQNNSKKQNSPNSSDYTRTSIFYVNDYHGRAINMERTITASNEFDRFVPTEKTDKLKLSSGDIMLGEDSLINTVAATFLKLIGVTASAVGNHECDTKPDEIKNLFPSLSYNLLACNLKNKDNNDDFHKYIKSSVIEEHNGNKYGIIGTVPSDLLTRLKYAKVFKEKEIAPANIDETIKMVQAEVDKLKSQGINKIILLSHSGYGYDIKIAKATEGIDVILGGHSHNLIKDIEKDVNLFTSKSGEPVIITQAGRDGKNFGVLNLEFDNKGIIKKAQNNVATTRVFSRNAPARHVFDMILGKPEVVGYVRTAPPIMQNDLVDPSPLANFALDAVREKTGSEIAIITSALMRGSLEKGRVDTRTIAELSPFKNKIVNVYYTEKELVDAIKFSAYSFKNRNNKPGLIYTSGLRYVVSKEGKLKELKFVKPDGTLENIDINNPRTDKKYLVSVNDYIAAGGDNFSMLNKIKKAEIVFDYDLTKCVEDYFRKHNEPVDIVDDGRITVVDS</sequence>
<feature type="domain" description="5'-Nucleotidase C-terminal" evidence="5">
    <location>
        <begin position="335"/>
        <end position="481"/>
    </location>
</feature>
<evidence type="ECO:0000259" key="5">
    <source>
        <dbReference type="Pfam" id="PF02872"/>
    </source>
</evidence>
<dbReference type="Pfam" id="PF02872">
    <property type="entry name" value="5_nucleotid_C"/>
    <property type="match status" value="1"/>
</dbReference>
<dbReference type="GO" id="GO:0000166">
    <property type="term" value="F:nucleotide binding"/>
    <property type="evidence" value="ECO:0007669"/>
    <property type="project" value="UniProtKB-KW"/>
</dbReference>
<comment type="similarity">
    <text evidence="2">Belongs to the 5'-nucleotidase family.</text>
</comment>
<dbReference type="GO" id="GO:0016787">
    <property type="term" value="F:hydrolase activity"/>
    <property type="evidence" value="ECO:0007669"/>
    <property type="project" value="UniProtKB-KW"/>
</dbReference>
<protein>
    <submittedName>
        <fullName evidence="6">5'-nucleotidase C-terminal domain-containing protein</fullName>
    </submittedName>
</protein>
<reference evidence="6" key="1">
    <citation type="submission" date="2020-10" db="EMBL/GenBank/DDBJ databases">
        <authorList>
            <person name="Gilroy R."/>
        </authorList>
    </citation>
    <scope>NUCLEOTIDE SEQUENCE</scope>
    <source>
        <strain evidence="6">6276</strain>
    </source>
</reference>
<evidence type="ECO:0000259" key="4">
    <source>
        <dbReference type="Pfam" id="PF00149"/>
    </source>
</evidence>
<dbReference type="Gene3D" id="3.60.21.10">
    <property type="match status" value="1"/>
</dbReference>
<proteinExistence type="inferred from homology"/>
<evidence type="ECO:0000313" key="7">
    <source>
        <dbReference type="Proteomes" id="UP000823928"/>
    </source>
</evidence>
<evidence type="ECO:0000256" key="2">
    <source>
        <dbReference type="RuleBase" id="RU362119"/>
    </source>
</evidence>
<reference evidence="6" key="2">
    <citation type="journal article" date="2021" name="PeerJ">
        <title>Extensive microbial diversity within the chicken gut microbiome revealed by metagenomics and culture.</title>
        <authorList>
            <person name="Gilroy R."/>
            <person name="Ravi A."/>
            <person name="Getino M."/>
            <person name="Pursley I."/>
            <person name="Horton D.L."/>
            <person name="Alikhan N.F."/>
            <person name="Baker D."/>
            <person name="Gharbi K."/>
            <person name="Hall N."/>
            <person name="Watson M."/>
            <person name="Adriaenssens E.M."/>
            <person name="Foster-Nyarko E."/>
            <person name="Jarju S."/>
            <person name="Secka A."/>
            <person name="Antonio M."/>
            <person name="Oren A."/>
            <person name="Chaudhuri R.R."/>
            <person name="La Ragione R."/>
            <person name="Hildebrand F."/>
            <person name="Pallen M.J."/>
        </authorList>
    </citation>
    <scope>NUCLEOTIDE SEQUENCE</scope>
    <source>
        <strain evidence="6">6276</strain>
    </source>
</reference>
<dbReference type="PANTHER" id="PTHR11575">
    <property type="entry name" value="5'-NUCLEOTIDASE-RELATED"/>
    <property type="match status" value="1"/>
</dbReference>
<dbReference type="InterPro" id="IPR006179">
    <property type="entry name" value="5_nucleotidase/apyrase"/>
</dbReference>
<dbReference type="Pfam" id="PF00149">
    <property type="entry name" value="Metallophos"/>
    <property type="match status" value="1"/>
</dbReference>
<keyword evidence="2" id="KW-0547">Nucleotide-binding</keyword>
<dbReference type="InterPro" id="IPR036907">
    <property type="entry name" value="5'-Nucleotdase_C_sf"/>
</dbReference>
<dbReference type="AlphaFoldDB" id="A0A9D1EZ67"/>
<dbReference type="Proteomes" id="UP000823928">
    <property type="component" value="Unassembled WGS sequence"/>
</dbReference>
<feature type="compositionally biased region" description="Low complexity" evidence="3">
    <location>
        <begin position="20"/>
        <end position="32"/>
    </location>
</feature>
<accession>A0A9D1EZ67</accession>
<feature type="domain" description="Calcineurin-like phosphoesterase" evidence="4">
    <location>
        <begin position="39"/>
        <end position="244"/>
    </location>
</feature>
<dbReference type="PANTHER" id="PTHR11575:SF24">
    <property type="entry name" value="5'-NUCLEOTIDASE"/>
    <property type="match status" value="1"/>
</dbReference>
<dbReference type="InterPro" id="IPR029052">
    <property type="entry name" value="Metallo-depent_PP-like"/>
</dbReference>
<keyword evidence="2" id="KW-0378">Hydrolase</keyword>
<dbReference type="EMBL" id="DVIU01000163">
    <property type="protein sequence ID" value="HIS36598.1"/>
    <property type="molecule type" value="Genomic_DNA"/>
</dbReference>
<dbReference type="SUPFAM" id="SSF56300">
    <property type="entry name" value="Metallo-dependent phosphatases"/>
    <property type="match status" value="1"/>
</dbReference>
<comment type="caution">
    <text evidence="6">The sequence shown here is derived from an EMBL/GenBank/DDBJ whole genome shotgun (WGS) entry which is preliminary data.</text>
</comment>
<dbReference type="GO" id="GO:0030288">
    <property type="term" value="C:outer membrane-bounded periplasmic space"/>
    <property type="evidence" value="ECO:0007669"/>
    <property type="project" value="TreeGrafter"/>
</dbReference>
<dbReference type="Gene3D" id="3.90.780.10">
    <property type="entry name" value="5'-Nucleotidase, C-terminal domain"/>
    <property type="match status" value="1"/>
</dbReference>
<keyword evidence="1" id="KW-0732">Signal</keyword>
<organism evidence="6 7">
    <name type="scientific">Candidatus Scatousia excrementigallinarum</name>
    <dbReference type="NCBI Taxonomy" id="2840935"/>
    <lineage>
        <taxon>Bacteria</taxon>
        <taxon>Candidatus Scatousia</taxon>
    </lineage>
</organism>